<dbReference type="PANTHER" id="PTHR46401">
    <property type="entry name" value="GLYCOSYLTRANSFERASE WBBK-RELATED"/>
    <property type="match status" value="1"/>
</dbReference>
<gene>
    <name evidence="4" type="ORF">SAMN05660293_00622</name>
</gene>
<keyword evidence="1 4" id="KW-0808">Transferase</keyword>
<evidence type="ECO:0000313" key="5">
    <source>
        <dbReference type="Proteomes" id="UP000190897"/>
    </source>
</evidence>
<proteinExistence type="predicted"/>
<protein>
    <submittedName>
        <fullName evidence="4">Glycosyltransferase involved in cell wall bisynthesis</fullName>
    </submittedName>
</protein>
<sequence length="403" mass="45381">MNIVFFSHPVFLGSISTQRYAKWLVDGMRQRGHQVQLWVPEPRCFNIPGSPNFKKWLGYIDQYVLFPYQVKTLIKRQPKDTLYVLTDHSLGLWAPLIRNHNHIVHCHDFLAQFSAMGLIPENKIGWSGRKYQELIRKGFLKAKNFISISEKTRNDLHNLLGGRPAVSEMVYNGLVQSYTPSDDPAGALLSLETETGIGLKDGYLLHVGGNQWNKNRKGVIEIYSKWRVKFRNQKPLLMIGPEPDEVIKKAHASSAYRDDIHFLVDKADSFVALAYQAASAFLFPSLAEGFGWPIAEAMSSGTPVLTTDEAPMTEVAGDAALFIDRRPADERKAEAWATDAAKVLEKLLSYDLDERTKLVTEGLQNVKRFNSEITIEKIEKIYLSVAGNAAKHVSLNYNSDVSA</sequence>
<reference evidence="5" key="1">
    <citation type="submission" date="2017-02" db="EMBL/GenBank/DDBJ databases">
        <authorList>
            <person name="Varghese N."/>
            <person name="Submissions S."/>
        </authorList>
    </citation>
    <scope>NUCLEOTIDE SEQUENCE [LARGE SCALE GENOMIC DNA]</scope>
    <source>
        <strain evidence="5">DSM 22270</strain>
    </source>
</reference>
<dbReference type="GO" id="GO:0009103">
    <property type="term" value="P:lipopolysaccharide biosynthetic process"/>
    <property type="evidence" value="ECO:0007669"/>
    <property type="project" value="TreeGrafter"/>
</dbReference>
<evidence type="ECO:0000259" key="3">
    <source>
        <dbReference type="Pfam" id="PF13439"/>
    </source>
</evidence>
<dbReference type="EMBL" id="FUZA01000001">
    <property type="protein sequence ID" value="SKB50827.1"/>
    <property type="molecule type" value="Genomic_DNA"/>
</dbReference>
<dbReference type="PANTHER" id="PTHR46401:SF2">
    <property type="entry name" value="GLYCOSYLTRANSFERASE WBBK-RELATED"/>
    <property type="match status" value="1"/>
</dbReference>
<evidence type="ECO:0000256" key="1">
    <source>
        <dbReference type="ARBA" id="ARBA00022679"/>
    </source>
</evidence>
<dbReference type="RefSeq" id="WP_082213185.1">
    <property type="nucleotide sequence ID" value="NZ_FUZA01000001.1"/>
</dbReference>
<organism evidence="4 5">
    <name type="scientific">Dyadobacter psychrophilus</name>
    <dbReference type="NCBI Taxonomy" id="651661"/>
    <lineage>
        <taxon>Bacteria</taxon>
        <taxon>Pseudomonadati</taxon>
        <taxon>Bacteroidota</taxon>
        <taxon>Cytophagia</taxon>
        <taxon>Cytophagales</taxon>
        <taxon>Spirosomataceae</taxon>
        <taxon>Dyadobacter</taxon>
    </lineage>
</organism>
<evidence type="ECO:0000313" key="4">
    <source>
        <dbReference type="EMBL" id="SKB50827.1"/>
    </source>
</evidence>
<dbReference type="Pfam" id="PF00534">
    <property type="entry name" value="Glycos_transf_1"/>
    <property type="match status" value="1"/>
</dbReference>
<evidence type="ECO:0000259" key="2">
    <source>
        <dbReference type="Pfam" id="PF00534"/>
    </source>
</evidence>
<name>A0A1T5BUK8_9BACT</name>
<feature type="domain" description="Glycosyl transferase family 1" evidence="2">
    <location>
        <begin position="196"/>
        <end position="346"/>
    </location>
</feature>
<dbReference type="Proteomes" id="UP000190897">
    <property type="component" value="Unassembled WGS sequence"/>
</dbReference>
<dbReference type="AlphaFoldDB" id="A0A1T5BUK8"/>
<dbReference type="Gene3D" id="3.40.50.2000">
    <property type="entry name" value="Glycogen Phosphorylase B"/>
    <property type="match status" value="2"/>
</dbReference>
<dbReference type="STRING" id="651661.SAMN05660293_00622"/>
<keyword evidence="5" id="KW-1185">Reference proteome</keyword>
<dbReference type="CDD" id="cd03809">
    <property type="entry name" value="GT4_MtfB-like"/>
    <property type="match status" value="1"/>
</dbReference>
<dbReference type="GO" id="GO:0016757">
    <property type="term" value="F:glycosyltransferase activity"/>
    <property type="evidence" value="ECO:0007669"/>
    <property type="project" value="InterPro"/>
</dbReference>
<accession>A0A1T5BUK8</accession>
<dbReference type="SUPFAM" id="SSF53756">
    <property type="entry name" value="UDP-Glycosyltransferase/glycogen phosphorylase"/>
    <property type="match status" value="1"/>
</dbReference>
<dbReference type="InterPro" id="IPR001296">
    <property type="entry name" value="Glyco_trans_1"/>
</dbReference>
<dbReference type="Pfam" id="PF13439">
    <property type="entry name" value="Glyco_transf_4"/>
    <property type="match status" value="1"/>
</dbReference>
<dbReference type="OrthoDB" id="9801609at2"/>
<dbReference type="InterPro" id="IPR028098">
    <property type="entry name" value="Glyco_trans_4-like_N"/>
</dbReference>
<feature type="domain" description="Glycosyltransferase subfamily 4-like N-terminal" evidence="3">
    <location>
        <begin position="18"/>
        <end position="173"/>
    </location>
</feature>